<evidence type="ECO:0000313" key="2">
    <source>
        <dbReference type="EMBL" id="PGZ00018.1"/>
    </source>
</evidence>
<evidence type="ECO:0000313" key="3">
    <source>
        <dbReference type="Proteomes" id="UP000223445"/>
    </source>
</evidence>
<keyword evidence="1" id="KW-1133">Transmembrane helix</keyword>
<feature type="transmembrane region" description="Helical" evidence="1">
    <location>
        <begin position="28"/>
        <end position="46"/>
    </location>
</feature>
<dbReference type="EMBL" id="NUPM01000028">
    <property type="protein sequence ID" value="PGZ00018.1"/>
    <property type="molecule type" value="Genomic_DNA"/>
</dbReference>
<dbReference type="Proteomes" id="UP000223445">
    <property type="component" value="Unassembled WGS sequence"/>
</dbReference>
<comment type="caution">
    <text evidence="2">The sequence shown here is derived from an EMBL/GenBank/DDBJ whole genome shotgun (WGS) entry which is preliminary data.</text>
</comment>
<proteinExistence type="predicted"/>
<name>A0AB36V3U7_BACTU</name>
<reference evidence="2 3" key="1">
    <citation type="submission" date="2017-09" db="EMBL/GenBank/DDBJ databases">
        <title>Large-scale bioinformatics analysis of Bacillus genomes uncovers conserved roles of natural products in bacterial physiology.</title>
        <authorList>
            <consortium name="Agbiome Team Llc"/>
            <person name="Bleich R.M."/>
            <person name="Grubbs K.J."/>
            <person name="Santa Maria K.C."/>
            <person name="Allen S.E."/>
            <person name="Farag S."/>
            <person name="Shank E.A."/>
            <person name="Bowers A."/>
        </authorList>
    </citation>
    <scope>NUCLEOTIDE SEQUENCE [LARGE SCALE GENOMIC DNA]</scope>
    <source>
        <strain evidence="2 3">AFS030179</strain>
    </source>
</reference>
<accession>A0AB36V3U7</accession>
<dbReference type="AlphaFoldDB" id="A0AB36V3U7"/>
<feature type="transmembrane region" description="Helical" evidence="1">
    <location>
        <begin position="5"/>
        <end position="22"/>
    </location>
</feature>
<keyword evidence="1" id="KW-0812">Transmembrane</keyword>
<gene>
    <name evidence="2" type="ORF">COE48_27210</name>
</gene>
<organism evidence="2 3">
    <name type="scientific">Bacillus thuringiensis</name>
    <dbReference type="NCBI Taxonomy" id="1428"/>
    <lineage>
        <taxon>Bacteria</taxon>
        <taxon>Bacillati</taxon>
        <taxon>Bacillota</taxon>
        <taxon>Bacilli</taxon>
        <taxon>Bacillales</taxon>
        <taxon>Bacillaceae</taxon>
        <taxon>Bacillus</taxon>
        <taxon>Bacillus cereus group</taxon>
    </lineage>
</organism>
<keyword evidence="1" id="KW-0472">Membrane</keyword>
<evidence type="ECO:0000256" key="1">
    <source>
        <dbReference type="SAM" id="Phobius"/>
    </source>
</evidence>
<sequence>MNSKLFTGMYGALYLVILFLVFENTKSFISAAIVMILVMLIAEVDHRYGFYKGSKKANKTK</sequence>
<protein>
    <recommendedName>
        <fullName evidence="4">Phage protein</fullName>
    </recommendedName>
</protein>
<dbReference type="RefSeq" id="WP_098255653.1">
    <property type="nucleotide sequence ID" value="NZ_JBALQN010000204.1"/>
</dbReference>
<evidence type="ECO:0008006" key="4">
    <source>
        <dbReference type="Google" id="ProtNLM"/>
    </source>
</evidence>